<proteinExistence type="predicted"/>
<evidence type="ECO:0000313" key="2">
    <source>
        <dbReference type="Proteomes" id="UP000194309"/>
    </source>
</evidence>
<sequence>MNKHSELEIFKLCERLAELLGDKEAIADLNILLERHPEMFVGKEQVYNLIKKVINDPEIIIKNPTPTNDQDYIAGSRLNEQKMGEIDIHKDENISKIYYTNEKILKK</sequence>
<keyword evidence="2" id="KW-1185">Reference proteome</keyword>
<dbReference type="KEGG" id="cdev:CIGN_0200"/>
<gene>
    <name evidence="1" type="ORF">CIGN_0200</name>
</gene>
<reference evidence="1 2" key="1">
    <citation type="journal article" date="2017" name="Genome Biol. Evol.">
        <title>Comparative Genomic Analysis Identifies a Campylobacter Clade Deficient in Selenium Metabolism.</title>
        <authorList>
            <person name="Miller W.G."/>
            <person name="Yee E."/>
            <person name="Lopes B.S."/>
            <person name="Chapman M.H."/>
            <person name="Huynh S."/>
            <person name="Bono J.L."/>
            <person name="Parker C.T."/>
            <person name="Strachan N.J.C."/>
            <person name="Forbes K.J."/>
        </authorList>
    </citation>
    <scope>NUCLEOTIDE SEQUENCE [LARGE SCALE GENOMIC DNA]</scope>
    <source>
        <strain evidence="1 2">NCTC 13003</strain>
    </source>
</reference>
<evidence type="ECO:0000313" key="1">
    <source>
        <dbReference type="EMBL" id="ARQ98520.1"/>
    </source>
</evidence>
<protein>
    <submittedName>
        <fullName evidence="1">Uncharacterized protein</fullName>
    </submittedName>
</protein>
<dbReference type="Proteomes" id="UP000194309">
    <property type="component" value="Chromosome"/>
</dbReference>
<accession>A0A1X9SQP7</accession>
<name>A0A1X9SQP7_9BACT</name>
<dbReference type="EMBL" id="CP018788">
    <property type="protein sequence ID" value="ARQ98520.1"/>
    <property type="molecule type" value="Genomic_DNA"/>
</dbReference>
<organism evidence="1 2">
    <name type="scientific">Campylobacter devanensis</name>
    <dbReference type="NCBI Taxonomy" id="3161138"/>
    <lineage>
        <taxon>Bacteria</taxon>
        <taxon>Pseudomonadati</taxon>
        <taxon>Campylobacterota</taxon>
        <taxon>Epsilonproteobacteria</taxon>
        <taxon>Campylobacterales</taxon>
        <taxon>Campylobacteraceae</taxon>
        <taxon>Campylobacter</taxon>
    </lineage>
</organism>
<dbReference type="AlphaFoldDB" id="A0A1X9SQP7"/>
<accession>A0A381D789</accession>